<reference evidence="1" key="1">
    <citation type="submission" date="2024-02" db="EMBL/GenBank/DDBJ databases">
        <title>Metagenome Assembled Genome of Zalaria obscura JY119.</title>
        <authorList>
            <person name="Vighnesh L."/>
            <person name="Jagadeeshwari U."/>
            <person name="Venkata Ramana C."/>
            <person name="Sasikala C."/>
        </authorList>
    </citation>
    <scope>NUCLEOTIDE SEQUENCE</scope>
    <source>
        <strain evidence="1">JY119</strain>
    </source>
</reference>
<gene>
    <name evidence="1" type="primary">EXG3</name>
    <name evidence="1" type="ORF">M8818_002876</name>
</gene>
<proteinExistence type="predicted"/>
<sequence>MKVLIPTDTIHPDNINMKKFLGKLHDSMKDEGSSNPSFPGNAPQHQQPMQDQPSRIKPPTPQDVIRYRYQQGTNLGSVFVLEQWLTPSMYPQRCQSAELAAATKSVETMGLEAARAKFENHWNNYCSDADLDWLANEAHCNSIRLPIGYFTLGPPYCQNTPFASVSLIYANAWAAVKRLVARCYSRGIGVLLDLHALPGGANGQEHSGTNSGKADVWKHKSNLELATRCLCFIAKDAKSMDGVVGIQLCNEAEYNAPDMYKWYDRVIAEIGSIDNTMPLYISDAWNLSQAIGYCNGRNSLQAGTANPIVIDTHLYWAFSDDDKRKSPQQITQEVSGKLGELDGKDGSVTDHGAAQMVVGEYSCVLTEDSWGKRGVHPKEKLVNDFGQAQSQRYQQRAGGSFFWTYRMDWMDGGEWGFKQQTKIRAITPPNSLCLSPSDVQSRLSHAQSQQEGQLQSTMGAHCNYWDSTYPGQYEHWRFEQGWRVGFNDALAFFGMRANGGLQGHGGDKIGMLDIWVKKRIVESGQAGKNLWEFEQGLRQGVRDFYQLAGI</sequence>
<dbReference type="Proteomes" id="UP001320706">
    <property type="component" value="Unassembled WGS sequence"/>
</dbReference>
<evidence type="ECO:0000313" key="1">
    <source>
        <dbReference type="EMBL" id="KAK8213574.1"/>
    </source>
</evidence>
<protein>
    <submittedName>
        <fullName evidence="1">Glucan 1,3-beta-glucosidase 3</fullName>
        <ecNumber evidence="1">3.2.1.58</ecNumber>
    </submittedName>
</protein>
<keyword evidence="1" id="KW-0326">Glycosidase</keyword>
<dbReference type="EMBL" id="JAMKPW020000011">
    <property type="protein sequence ID" value="KAK8213574.1"/>
    <property type="molecule type" value="Genomic_DNA"/>
</dbReference>
<keyword evidence="1" id="KW-0378">Hydrolase</keyword>
<dbReference type="EC" id="3.2.1.58" evidence="1"/>
<comment type="caution">
    <text evidence="1">The sequence shown here is derived from an EMBL/GenBank/DDBJ whole genome shotgun (WGS) entry which is preliminary data.</text>
</comment>
<name>A0ACC3SK89_9PEZI</name>
<organism evidence="1 2">
    <name type="scientific">Zalaria obscura</name>
    <dbReference type="NCBI Taxonomy" id="2024903"/>
    <lineage>
        <taxon>Eukaryota</taxon>
        <taxon>Fungi</taxon>
        <taxon>Dikarya</taxon>
        <taxon>Ascomycota</taxon>
        <taxon>Pezizomycotina</taxon>
        <taxon>Dothideomycetes</taxon>
        <taxon>Dothideomycetidae</taxon>
        <taxon>Dothideales</taxon>
        <taxon>Zalariaceae</taxon>
        <taxon>Zalaria</taxon>
    </lineage>
</organism>
<keyword evidence="2" id="KW-1185">Reference proteome</keyword>
<evidence type="ECO:0000313" key="2">
    <source>
        <dbReference type="Proteomes" id="UP001320706"/>
    </source>
</evidence>
<accession>A0ACC3SK89</accession>